<dbReference type="SUPFAM" id="SSF56281">
    <property type="entry name" value="Metallo-hydrolase/oxidoreductase"/>
    <property type="match status" value="1"/>
</dbReference>
<gene>
    <name evidence="7" type="ORF">OQ497_04405</name>
</gene>
<dbReference type="InterPro" id="IPR036866">
    <property type="entry name" value="RibonucZ/Hydroxyglut_hydro"/>
</dbReference>
<evidence type="ECO:0000256" key="5">
    <source>
        <dbReference type="ARBA" id="ARBA00022833"/>
    </source>
</evidence>
<feature type="domain" description="Metallo-beta-lactamase" evidence="6">
    <location>
        <begin position="35"/>
        <end position="236"/>
    </location>
</feature>
<comment type="cofactor">
    <cofactor evidence="1">
        <name>Zn(2+)</name>
        <dbReference type="ChEBI" id="CHEBI:29105"/>
    </cofactor>
</comment>
<dbReference type="EMBL" id="JAPIUZ010000001">
    <property type="protein sequence ID" value="MCX2563205.1"/>
    <property type="molecule type" value="Genomic_DNA"/>
</dbReference>
<evidence type="ECO:0000259" key="6">
    <source>
        <dbReference type="SMART" id="SM00849"/>
    </source>
</evidence>
<accession>A0ABT3QD60</accession>
<dbReference type="PANTHER" id="PTHR42978:SF7">
    <property type="entry name" value="METALLO-HYDROLASE RV2300C-RELATED"/>
    <property type="match status" value="1"/>
</dbReference>
<comment type="caution">
    <text evidence="7">The sequence shown here is derived from an EMBL/GenBank/DDBJ whole genome shotgun (WGS) entry which is preliminary data.</text>
</comment>
<dbReference type="RefSeq" id="WP_086554688.1">
    <property type="nucleotide sequence ID" value="NZ_JAERKY010000002.1"/>
</dbReference>
<evidence type="ECO:0000256" key="4">
    <source>
        <dbReference type="ARBA" id="ARBA00022801"/>
    </source>
</evidence>
<keyword evidence="3" id="KW-0479">Metal-binding</keyword>
<dbReference type="CDD" id="cd07729">
    <property type="entry name" value="AHL_lactonase_MBL-fold"/>
    <property type="match status" value="1"/>
</dbReference>
<dbReference type="SMART" id="SM00849">
    <property type="entry name" value="Lactamase_B"/>
    <property type="match status" value="1"/>
</dbReference>
<organism evidence="7 8">
    <name type="scientific">Acetobacter thailandicus</name>
    <dbReference type="NCBI Taxonomy" id="1502842"/>
    <lineage>
        <taxon>Bacteria</taxon>
        <taxon>Pseudomonadati</taxon>
        <taxon>Pseudomonadota</taxon>
        <taxon>Alphaproteobacteria</taxon>
        <taxon>Acetobacterales</taxon>
        <taxon>Acetobacteraceae</taxon>
        <taxon>Acetobacter</taxon>
    </lineage>
</organism>
<evidence type="ECO:0000256" key="3">
    <source>
        <dbReference type="ARBA" id="ARBA00022723"/>
    </source>
</evidence>
<evidence type="ECO:0000313" key="7">
    <source>
        <dbReference type="EMBL" id="MCX2563205.1"/>
    </source>
</evidence>
<keyword evidence="4" id="KW-0378">Hydrolase</keyword>
<evidence type="ECO:0000313" key="8">
    <source>
        <dbReference type="Proteomes" id="UP001301152"/>
    </source>
</evidence>
<dbReference type="InterPro" id="IPR051013">
    <property type="entry name" value="MBL_superfamily_lactonases"/>
</dbReference>
<comment type="similarity">
    <text evidence="2">Belongs to the metallo-beta-lactamase superfamily.</text>
</comment>
<sequence>MTAIKRLYVLLCGYETIPKYISVSGADNRFMISEPICAYLLDTTQGWILLDAGMDPQHVTDPQRLHTYFTSQGMIPPIVRTQHDLKNQLAEIGITLADISWIILSHLHFDHTGYIKHCPQARVSVQKRDYDAAMGADYFASIAEDFNSPTIRWDFREGDWDAFPGLTLLDTRGHTPGHQSALVQLKHSGALLLTFDAGDLMENFNQSLPPGSCADQNEALSSLLRIKTLAETLPAQLILFHDPQQIQQLRLSPEYYE</sequence>
<evidence type="ECO:0000256" key="1">
    <source>
        <dbReference type="ARBA" id="ARBA00001947"/>
    </source>
</evidence>
<dbReference type="Gene3D" id="3.60.15.10">
    <property type="entry name" value="Ribonuclease Z/Hydroxyacylglutathione hydrolase-like"/>
    <property type="match status" value="1"/>
</dbReference>
<dbReference type="Proteomes" id="UP001301152">
    <property type="component" value="Unassembled WGS sequence"/>
</dbReference>
<keyword evidence="5" id="KW-0862">Zinc</keyword>
<protein>
    <submittedName>
        <fullName evidence="7">N-acyl homoserine lactonase family protein</fullName>
    </submittedName>
</protein>
<name>A0ABT3QD60_9PROT</name>
<keyword evidence="8" id="KW-1185">Reference proteome</keyword>
<dbReference type="PANTHER" id="PTHR42978">
    <property type="entry name" value="QUORUM-QUENCHING LACTONASE YTNP-RELATED-RELATED"/>
    <property type="match status" value="1"/>
</dbReference>
<dbReference type="Pfam" id="PF00753">
    <property type="entry name" value="Lactamase_B"/>
    <property type="match status" value="1"/>
</dbReference>
<proteinExistence type="inferred from homology"/>
<reference evidence="7 8" key="1">
    <citation type="submission" date="2022-11" db="EMBL/GenBank/DDBJ databases">
        <title>Genome sequencing of Acetobacter type strain.</title>
        <authorList>
            <person name="Heo J."/>
            <person name="Lee D."/>
            <person name="Han B.-H."/>
            <person name="Hong S.-B."/>
            <person name="Kwon S.-W."/>
        </authorList>
    </citation>
    <scope>NUCLEOTIDE SEQUENCE [LARGE SCALE GENOMIC DNA]</scope>
    <source>
        <strain evidence="7 8">KACC 21253</strain>
    </source>
</reference>
<dbReference type="InterPro" id="IPR001279">
    <property type="entry name" value="Metallo-B-lactamas"/>
</dbReference>
<evidence type="ECO:0000256" key="2">
    <source>
        <dbReference type="ARBA" id="ARBA00007749"/>
    </source>
</evidence>